<reference evidence="4" key="1">
    <citation type="submission" date="2016-10" db="EMBL/GenBank/DDBJ databases">
        <authorList>
            <person name="Varghese N."/>
            <person name="Submissions S."/>
        </authorList>
    </citation>
    <scope>NUCLEOTIDE SEQUENCE [LARGE SCALE GENOMIC DNA]</scope>
    <source>
        <strain evidence="4">DSM 26879</strain>
    </source>
</reference>
<dbReference type="AlphaFoldDB" id="A0A1I6FTN6"/>
<name>A0A1I6FTN6_9RHOB</name>
<evidence type="ECO:0000313" key="4">
    <source>
        <dbReference type="Proteomes" id="UP000199478"/>
    </source>
</evidence>
<dbReference type="InterPro" id="IPR023393">
    <property type="entry name" value="START-like_dom_sf"/>
</dbReference>
<organism evidence="3 4">
    <name type="scientific">Yoonia tamlensis</name>
    <dbReference type="NCBI Taxonomy" id="390270"/>
    <lineage>
        <taxon>Bacteria</taxon>
        <taxon>Pseudomonadati</taxon>
        <taxon>Pseudomonadota</taxon>
        <taxon>Alphaproteobacteria</taxon>
        <taxon>Rhodobacterales</taxon>
        <taxon>Paracoccaceae</taxon>
        <taxon>Yoonia</taxon>
    </lineage>
</organism>
<dbReference type="Pfam" id="PF08327">
    <property type="entry name" value="AHSA1"/>
    <property type="match status" value="1"/>
</dbReference>
<dbReference type="SUPFAM" id="SSF55961">
    <property type="entry name" value="Bet v1-like"/>
    <property type="match status" value="1"/>
</dbReference>
<sequence>MTDTSNWVVIARSFAADIHTVWDMWADPAKFAQWYGPKGMTIPVAEMDVTVGGTRKICMEMKMPERTMTMWFTGAYTQIEAPNRLVYTESMCDADGNIMSPASMGMPAGTPDVTEVIVELQEIDGKTHMTMTQKGVPAGSPGEGGWNQAFDKLAALFA</sequence>
<dbReference type="RefSeq" id="WP_090195959.1">
    <property type="nucleotide sequence ID" value="NZ_FOYP01000001.1"/>
</dbReference>
<protein>
    <submittedName>
        <fullName evidence="3">Uncharacterized conserved protein YndB, AHSA1/START domain</fullName>
    </submittedName>
</protein>
<dbReference type="Proteomes" id="UP000199478">
    <property type="component" value="Unassembled WGS sequence"/>
</dbReference>
<evidence type="ECO:0000313" key="3">
    <source>
        <dbReference type="EMBL" id="SFR33320.1"/>
    </source>
</evidence>
<dbReference type="EMBL" id="FOYP01000001">
    <property type="protein sequence ID" value="SFR33320.1"/>
    <property type="molecule type" value="Genomic_DNA"/>
</dbReference>
<dbReference type="OrthoDB" id="9805228at2"/>
<comment type="similarity">
    <text evidence="1">Belongs to the AHA1 family.</text>
</comment>
<dbReference type="Gene3D" id="3.30.530.20">
    <property type="match status" value="1"/>
</dbReference>
<proteinExistence type="inferred from homology"/>
<dbReference type="STRING" id="390270.SAMN04488005_0475"/>
<feature type="domain" description="Activator of Hsp90 ATPase homologue 1/2-like C-terminal" evidence="2">
    <location>
        <begin position="16"/>
        <end position="157"/>
    </location>
</feature>
<keyword evidence="4" id="KW-1185">Reference proteome</keyword>
<accession>A0A1I6FTN6</accession>
<dbReference type="CDD" id="cd07814">
    <property type="entry name" value="SRPBCC_CalC_Aha1-like"/>
    <property type="match status" value="1"/>
</dbReference>
<evidence type="ECO:0000259" key="2">
    <source>
        <dbReference type="Pfam" id="PF08327"/>
    </source>
</evidence>
<gene>
    <name evidence="3" type="ORF">SAMN04488005_0475</name>
</gene>
<dbReference type="InterPro" id="IPR013538">
    <property type="entry name" value="ASHA1/2-like_C"/>
</dbReference>
<evidence type="ECO:0000256" key="1">
    <source>
        <dbReference type="ARBA" id="ARBA00006817"/>
    </source>
</evidence>